<proteinExistence type="predicted"/>
<evidence type="ECO:0000313" key="2">
    <source>
        <dbReference type="Proteomes" id="UP001470230"/>
    </source>
</evidence>
<accession>A0ABR2KUE5</accession>
<reference evidence="1 2" key="1">
    <citation type="submission" date="2024-04" db="EMBL/GenBank/DDBJ databases">
        <title>Tritrichomonas musculus Genome.</title>
        <authorList>
            <person name="Alves-Ferreira E."/>
            <person name="Grigg M."/>
            <person name="Lorenzi H."/>
            <person name="Galac M."/>
        </authorList>
    </citation>
    <scope>NUCLEOTIDE SEQUENCE [LARGE SCALE GENOMIC DNA]</scope>
    <source>
        <strain evidence="1 2">EAF2021</strain>
    </source>
</reference>
<comment type="caution">
    <text evidence="1">The sequence shown here is derived from an EMBL/GenBank/DDBJ whole genome shotgun (WGS) entry which is preliminary data.</text>
</comment>
<protein>
    <submittedName>
        <fullName evidence="1">Uncharacterized protein</fullName>
    </submittedName>
</protein>
<keyword evidence="2" id="KW-1185">Reference proteome</keyword>
<organism evidence="1 2">
    <name type="scientific">Tritrichomonas musculus</name>
    <dbReference type="NCBI Taxonomy" id="1915356"/>
    <lineage>
        <taxon>Eukaryota</taxon>
        <taxon>Metamonada</taxon>
        <taxon>Parabasalia</taxon>
        <taxon>Tritrichomonadida</taxon>
        <taxon>Tritrichomonadidae</taxon>
        <taxon>Tritrichomonas</taxon>
    </lineage>
</organism>
<dbReference type="EMBL" id="JAPFFF010000003">
    <property type="protein sequence ID" value="KAK8894673.1"/>
    <property type="molecule type" value="Genomic_DNA"/>
</dbReference>
<dbReference type="Proteomes" id="UP001470230">
    <property type="component" value="Unassembled WGS sequence"/>
</dbReference>
<gene>
    <name evidence="1" type="ORF">M9Y10_023110</name>
</gene>
<name>A0ABR2KUE5_9EUKA</name>
<evidence type="ECO:0000313" key="1">
    <source>
        <dbReference type="EMBL" id="KAK8894673.1"/>
    </source>
</evidence>
<sequence length="85" mass="9546">MRIYGAKEPPSFLECFSIANYSGGQPKTSIEHLENHFHFGIIAKREEKSTIYDALKISVIVSFITSQQGWNDVKHGHLLTKPAGE</sequence>